<keyword evidence="2" id="KW-1133">Transmembrane helix</keyword>
<dbReference type="InterPro" id="IPR011453">
    <property type="entry name" value="DUF1559"/>
</dbReference>
<reference evidence="4" key="1">
    <citation type="submission" date="2023-07" db="EMBL/GenBank/DDBJ databases">
        <title>Genomic Encyclopedia of Type Strains, Phase IV (KMG-IV): sequencing the most valuable type-strain genomes for metagenomic binning, comparative biology and taxonomic classification.</title>
        <authorList>
            <person name="Goeker M."/>
        </authorList>
    </citation>
    <scope>NUCLEOTIDE SEQUENCE</scope>
    <source>
        <strain evidence="4">DSM 24202</strain>
    </source>
</reference>
<dbReference type="InterPro" id="IPR045584">
    <property type="entry name" value="Pilin-like"/>
</dbReference>
<keyword evidence="2" id="KW-0812">Transmembrane</keyword>
<organism evidence="4 5">
    <name type="scientific">Oligosphaera ethanolica</name>
    <dbReference type="NCBI Taxonomy" id="760260"/>
    <lineage>
        <taxon>Bacteria</taxon>
        <taxon>Pseudomonadati</taxon>
        <taxon>Lentisphaerota</taxon>
        <taxon>Oligosphaeria</taxon>
        <taxon>Oligosphaerales</taxon>
        <taxon>Oligosphaeraceae</taxon>
        <taxon>Oligosphaera</taxon>
    </lineage>
</organism>
<feature type="transmembrane region" description="Helical" evidence="2">
    <location>
        <begin position="6"/>
        <end position="32"/>
    </location>
</feature>
<dbReference type="GO" id="GO:0015628">
    <property type="term" value="P:protein secretion by the type II secretion system"/>
    <property type="evidence" value="ECO:0007669"/>
    <property type="project" value="InterPro"/>
</dbReference>
<dbReference type="Pfam" id="PF07596">
    <property type="entry name" value="SBP_bac_10"/>
    <property type="match status" value="1"/>
</dbReference>
<dbReference type="Proteomes" id="UP001238163">
    <property type="component" value="Unassembled WGS sequence"/>
</dbReference>
<dbReference type="PANTHER" id="PTHR30093">
    <property type="entry name" value="GENERAL SECRETION PATHWAY PROTEIN G"/>
    <property type="match status" value="1"/>
</dbReference>
<dbReference type="GO" id="GO:0015627">
    <property type="term" value="C:type II protein secretion system complex"/>
    <property type="evidence" value="ECO:0007669"/>
    <property type="project" value="InterPro"/>
</dbReference>
<dbReference type="Gene3D" id="3.30.700.10">
    <property type="entry name" value="Glycoprotein, Type 4 Pilin"/>
    <property type="match status" value="1"/>
</dbReference>
<dbReference type="PRINTS" id="PR00813">
    <property type="entry name" value="BCTERIALGSPG"/>
</dbReference>
<gene>
    <name evidence="4" type="ORF">J3R75_003573</name>
</gene>
<keyword evidence="1" id="KW-0488">Methylation</keyword>
<proteinExistence type="predicted"/>
<sequence>MKINRILTFTLIELLVVIAIIAILAAMLLPALSKAREKARQISCASNLKQIALGCTMYSGDNDDTLPLNAWYASGSGTTITYPFKNINGSTISSNQRPYFYHIMDYVGDIKTFDCPSAVYTSAFDEYGYNTWLYASGSETKLTSVVDPSYTIQGGDGSWIWDSYSNYGRMRRAHNSQTVVNFYFYDGHVESMKKENIFGTPKRLGSRNTRWLHNGADAVVTN</sequence>
<keyword evidence="5" id="KW-1185">Reference proteome</keyword>
<evidence type="ECO:0000256" key="2">
    <source>
        <dbReference type="SAM" id="Phobius"/>
    </source>
</evidence>
<evidence type="ECO:0000313" key="4">
    <source>
        <dbReference type="EMBL" id="MDQ0291466.1"/>
    </source>
</evidence>
<dbReference type="RefSeq" id="WP_307264287.1">
    <property type="nucleotide sequence ID" value="NZ_JAUSVL010000001.1"/>
</dbReference>
<evidence type="ECO:0000313" key="5">
    <source>
        <dbReference type="Proteomes" id="UP001238163"/>
    </source>
</evidence>
<dbReference type="NCBIfam" id="TIGR02532">
    <property type="entry name" value="IV_pilin_GFxxxE"/>
    <property type="match status" value="1"/>
</dbReference>
<dbReference type="AlphaFoldDB" id="A0AAE3VJI2"/>
<accession>A0AAE3VJI2</accession>
<dbReference type="SUPFAM" id="SSF54523">
    <property type="entry name" value="Pili subunits"/>
    <property type="match status" value="1"/>
</dbReference>
<protein>
    <submittedName>
        <fullName evidence="4">Prepilin-type N-terminal cleavage/methylation domain-containing protein/prepilin-type processing-associated H-X9-DG protein</fullName>
    </submittedName>
</protein>
<evidence type="ECO:0000259" key="3">
    <source>
        <dbReference type="Pfam" id="PF07596"/>
    </source>
</evidence>
<name>A0AAE3VJI2_9BACT</name>
<dbReference type="EMBL" id="JAUSVL010000001">
    <property type="protein sequence ID" value="MDQ0291466.1"/>
    <property type="molecule type" value="Genomic_DNA"/>
</dbReference>
<keyword evidence="2" id="KW-0472">Membrane</keyword>
<feature type="domain" description="DUF1559" evidence="3">
    <location>
        <begin position="34"/>
        <end position="111"/>
    </location>
</feature>
<dbReference type="InterPro" id="IPR012902">
    <property type="entry name" value="N_methyl_site"/>
</dbReference>
<evidence type="ECO:0000256" key="1">
    <source>
        <dbReference type="ARBA" id="ARBA00022481"/>
    </source>
</evidence>
<comment type="caution">
    <text evidence="4">The sequence shown here is derived from an EMBL/GenBank/DDBJ whole genome shotgun (WGS) entry which is preliminary data.</text>
</comment>
<dbReference type="InterPro" id="IPR000983">
    <property type="entry name" value="Bac_GSPG_pilin"/>
</dbReference>